<organism evidence="1 2">
    <name type="scientific">Gigaspora margarita</name>
    <dbReference type="NCBI Taxonomy" id="4874"/>
    <lineage>
        <taxon>Eukaryota</taxon>
        <taxon>Fungi</taxon>
        <taxon>Fungi incertae sedis</taxon>
        <taxon>Mucoromycota</taxon>
        <taxon>Glomeromycotina</taxon>
        <taxon>Glomeromycetes</taxon>
        <taxon>Diversisporales</taxon>
        <taxon>Gigasporaceae</taxon>
        <taxon>Gigaspora</taxon>
    </lineage>
</organism>
<comment type="caution">
    <text evidence="1">The sequence shown here is derived from an EMBL/GenBank/DDBJ whole genome shotgun (WGS) entry which is preliminary data.</text>
</comment>
<accession>A0A8H4ELM6</accession>
<dbReference type="Proteomes" id="UP000439903">
    <property type="component" value="Unassembled WGS sequence"/>
</dbReference>
<reference evidence="1 2" key="1">
    <citation type="journal article" date="2019" name="Environ. Microbiol.">
        <title>At the nexus of three kingdoms: the genome of the mycorrhizal fungus Gigaspora margarita provides insights into plant, endobacterial and fungal interactions.</title>
        <authorList>
            <person name="Venice F."/>
            <person name="Ghignone S."/>
            <person name="Salvioli di Fossalunga A."/>
            <person name="Amselem J."/>
            <person name="Novero M."/>
            <person name="Xianan X."/>
            <person name="Sedzielewska Toro K."/>
            <person name="Morin E."/>
            <person name="Lipzen A."/>
            <person name="Grigoriev I.V."/>
            <person name="Henrissat B."/>
            <person name="Martin F.M."/>
            <person name="Bonfante P."/>
        </authorList>
    </citation>
    <scope>NUCLEOTIDE SEQUENCE [LARGE SCALE GENOMIC DNA]</scope>
    <source>
        <strain evidence="1 2">BEG34</strain>
    </source>
</reference>
<sequence length="78" mass="8493">MKKCVHGFISSGIDFRENIFIVACGDSGGSIFTFKQDLIHVNLNGIISDGHYDFDDDINGINGIMTMSSISHVTVTPK</sequence>
<dbReference type="EMBL" id="WTPW01000429">
    <property type="protein sequence ID" value="KAF0512135.1"/>
    <property type="molecule type" value="Genomic_DNA"/>
</dbReference>
<keyword evidence="2" id="KW-1185">Reference proteome</keyword>
<name>A0A8H4ELM6_GIGMA</name>
<evidence type="ECO:0000313" key="2">
    <source>
        <dbReference type="Proteomes" id="UP000439903"/>
    </source>
</evidence>
<evidence type="ECO:0000313" key="1">
    <source>
        <dbReference type="EMBL" id="KAF0512135.1"/>
    </source>
</evidence>
<dbReference type="AlphaFoldDB" id="A0A8H4ELM6"/>
<protein>
    <submittedName>
        <fullName evidence="1">Uncharacterized protein</fullName>
    </submittedName>
</protein>
<proteinExistence type="predicted"/>
<gene>
    <name evidence="1" type="ORF">F8M41_018068</name>
</gene>